<evidence type="ECO:0000313" key="3">
    <source>
        <dbReference type="Proteomes" id="UP000219327"/>
    </source>
</evidence>
<proteinExistence type="predicted"/>
<sequence length="73" mass="8257">MGAKKVRGETLTSSDGEGPTEFQNKSIEEAFRRALGKYQLESLDVDVKLFRPRRIDAYQLPDGRTANSERVIN</sequence>
<name>A0A2A5WWC9_9GAMM</name>
<feature type="region of interest" description="Disordered" evidence="1">
    <location>
        <begin position="1"/>
        <end position="24"/>
    </location>
</feature>
<dbReference type="EMBL" id="NTKD01000010">
    <property type="protein sequence ID" value="PDH40588.1"/>
    <property type="molecule type" value="Genomic_DNA"/>
</dbReference>
<feature type="compositionally biased region" description="Polar residues" evidence="1">
    <location>
        <begin position="10"/>
        <end position="24"/>
    </location>
</feature>
<dbReference type="AlphaFoldDB" id="A0A2A5WWC9"/>
<protein>
    <submittedName>
        <fullName evidence="2">Uncharacterized protein</fullName>
    </submittedName>
</protein>
<organism evidence="2 3">
    <name type="scientific">OM182 bacterium MED-G24</name>
    <dbReference type="NCBI Taxonomy" id="1986255"/>
    <lineage>
        <taxon>Bacteria</taxon>
        <taxon>Pseudomonadati</taxon>
        <taxon>Pseudomonadota</taxon>
        <taxon>Gammaproteobacteria</taxon>
        <taxon>OMG group</taxon>
        <taxon>OM182 clade</taxon>
    </lineage>
</organism>
<dbReference type="Proteomes" id="UP000219327">
    <property type="component" value="Unassembled WGS sequence"/>
</dbReference>
<accession>A0A2A5WWC9</accession>
<evidence type="ECO:0000256" key="1">
    <source>
        <dbReference type="SAM" id="MobiDB-lite"/>
    </source>
</evidence>
<gene>
    <name evidence="2" type="ORF">CNE99_03230</name>
</gene>
<comment type="caution">
    <text evidence="2">The sequence shown here is derived from an EMBL/GenBank/DDBJ whole genome shotgun (WGS) entry which is preliminary data.</text>
</comment>
<evidence type="ECO:0000313" key="2">
    <source>
        <dbReference type="EMBL" id="PDH40588.1"/>
    </source>
</evidence>
<reference evidence="2 3" key="1">
    <citation type="submission" date="2017-08" db="EMBL/GenBank/DDBJ databases">
        <title>Fine stratification of microbial communities through a metagenomic profile of the photic zone.</title>
        <authorList>
            <person name="Haro-Moreno J.M."/>
            <person name="Lopez-Perez M."/>
            <person name="De La Torre J."/>
            <person name="Picazo A."/>
            <person name="Camacho A."/>
            <person name="Rodriguez-Valera F."/>
        </authorList>
    </citation>
    <scope>NUCLEOTIDE SEQUENCE [LARGE SCALE GENOMIC DNA]</scope>
    <source>
        <strain evidence="2">MED-G24</strain>
    </source>
</reference>